<dbReference type="Proteomes" id="UP000295673">
    <property type="component" value="Unassembled WGS sequence"/>
</dbReference>
<name>A0A4R1NMS0_9RHOB</name>
<feature type="domain" description="Flavin reductase like" evidence="3">
    <location>
        <begin position="22"/>
        <end position="163"/>
    </location>
</feature>
<reference evidence="4 5" key="1">
    <citation type="submission" date="2019-03" db="EMBL/GenBank/DDBJ databases">
        <title>Genomic Encyclopedia of Archaeal and Bacterial Type Strains, Phase II (KMG-II): from individual species to whole genera.</title>
        <authorList>
            <person name="Goeker M."/>
        </authorList>
    </citation>
    <scope>NUCLEOTIDE SEQUENCE [LARGE SCALE GENOMIC DNA]</scope>
    <source>
        <strain evidence="4 5">DSM 26433</strain>
    </source>
</reference>
<dbReference type="PANTHER" id="PTHR30466">
    <property type="entry name" value="FLAVIN REDUCTASE"/>
    <property type="match status" value="1"/>
</dbReference>
<organism evidence="4 5">
    <name type="scientific">Shimia isoporae</name>
    <dbReference type="NCBI Taxonomy" id="647720"/>
    <lineage>
        <taxon>Bacteria</taxon>
        <taxon>Pseudomonadati</taxon>
        <taxon>Pseudomonadota</taxon>
        <taxon>Alphaproteobacteria</taxon>
        <taxon>Rhodobacterales</taxon>
        <taxon>Roseobacteraceae</taxon>
    </lineage>
</organism>
<proteinExistence type="inferred from homology"/>
<dbReference type="RefSeq" id="WP_132859142.1">
    <property type="nucleotide sequence ID" value="NZ_SMGR01000001.1"/>
</dbReference>
<comment type="similarity">
    <text evidence="1">Belongs to the non-flavoprotein flavin reductase family.</text>
</comment>
<evidence type="ECO:0000313" key="4">
    <source>
        <dbReference type="EMBL" id="TCL09069.1"/>
    </source>
</evidence>
<accession>A0A4R1NMS0</accession>
<evidence type="ECO:0000259" key="3">
    <source>
        <dbReference type="SMART" id="SM00903"/>
    </source>
</evidence>
<dbReference type="SMART" id="SM00903">
    <property type="entry name" value="Flavin_Reduct"/>
    <property type="match status" value="1"/>
</dbReference>
<dbReference type="GO" id="GO:0010181">
    <property type="term" value="F:FMN binding"/>
    <property type="evidence" value="ECO:0007669"/>
    <property type="project" value="InterPro"/>
</dbReference>
<evidence type="ECO:0000313" key="5">
    <source>
        <dbReference type="Proteomes" id="UP000295673"/>
    </source>
</evidence>
<comment type="caution">
    <text evidence="4">The sequence shown here is derived from an EMBL/GenBank/DDBJ whole genome shotgun (WGS) entry which is preliminary data.</text>
</comment>
<dbReference type="InterPro" id="IPR002563">
    <property type="entry name" value="Flavin_Rdtase-like_dom"/>
</dbReference>
<keyword evidence="2" id="KW-0560">Oxidoreductase</keyword>
<protein>
    <submittedName>
        <fullName evidence="4">Flavin reductase (DIM6/NTAB) family NADH-FMN oxidoreductase RutF</fullName>
    </submittedName>
</protein>
<evidence type="ECO:0000256" key="2">
    <source>
        <dbReference type="ARBA" id="ARBA00023002"/>
    </source>
</evidence>
<dbReference type="EMBL" id="SMGR01000001">
    <property type="protein sequence ID" value="TCL09069.1"/>
    <property type="molecule type" value="Genomic_DNA"/>
</dbReference>
<dbReference type="OrthoDB" id="9792858at2"/>
<dbReference type="PANTHER" id="PTHR30466:SF11">
    <property type="entry name" value="FLAVIN-DEPENDENT MONOOXYGENASE, REDUCTASE SUBUNIT HSAB"/>
    <property type="match status" value="1"/>
</dbReference>
<dbReference type="InterPro" id="IPR012349">
    <property type="entry name" value="Split_barrel_FMN-bd"/>
</dbReference>
<sequence>MDIISEVFEPTADNERPYRNALGSFATGVTVITTLTDSGPIGMTANSFSSVSLDPPMVLWCPAKNSDRFEPFASAKHYAIHVLRHDQYDLALEFARRADAFEMVDPFPGHDNAPIFDDCLARFECTTAAAHDAGDHVIMVGNVTRVLLNQGAPLIWSQRDYGTFAEGV</sequence>
<keyword evidence="5" id="KW-1185">Reference proteome</keyword>
<dbReference type="InterPro" id="IPR050268">
    <property type="entry name" value="NADH-dep_flavin_reductase"/>
</dbReference>
<evidence type="ECO:0000256" key="1">
    <source>
        <dbReference type="ARBA" id="ARBA00008898"/>
    </source>
</evidence>
<dbReference type="AlphaFoldDB" id="A0A4R1NMS0"/>
<gene>
    <name evidence="4" type="ORF">BXY66_1112</name>
</gene>
<dbReference type="GO" id="GO:0042602">
    <property type="term" value="F:riboflavin reductase (NADPH) activity"/>
    <property type="evidence" value="ECO:0007669"/>
    <property type="project" value="TreeGrafter"/>
</dbReference>
<dbReference type="SUPFAM" id="SSF50475">
    <property type="entry name" value="FMN-binding split barrel"/>
    <property type="match status" value="1"/>
</dbReference>
<dbReference type="Pfam" id="PF01613">
    <property type="entry name" value="Flavin_Reduct"/>
    <property type="match status" value="1"/>
</dbReference>
<dbReference type="Gene3D" id="2.30.110.10">
    <property type="entry name" value="Electron Transport, Fmn-binding Protein, Chain A"/>
    <property type="match status" value="1"/>
</dbReference>